<proteinExistence type="predicted"/>
<gene>
    <name evidence="1" type="ORF">UFOVP642_4</name>
</gene>
<protein>
    <submittedName>
        <fullName evidence="1">Uncharacterized protein</fullName>
    </submittedName>
</protein>
<organism evidence="1">
    <name type="scientific">uncultured Caudovirales phage</name>
    <dbReference type="NCBI Taxonomy" id="2100421"/>
    <lineage>
        <taxon>Viruses</taxon>
        <taxon>Duplodnaviria</taxon>
        <taxon>Heunggongvirae</taxon>
        <taxon>Uroviricota</taxon>
        <taxon>Caudoviricetes</taxon>
        <taxon>Peduoviridae</taxon>
        <taxon>Maltschvirus</taxon>
        <taxon>Maltschvirus maltsch</taxon>
    </lineage>
</organism>
<reference evidence="1" key="1">
    <citation type="submission" date="2020-04" db="EMBL/GenBank/DDBJ databases">
        <authorList>
            <person name="Chiriac C."/>
            <person name="Salcher M."/>
            <person name="Ghai R."/>
            <person name="Kavagutti S V."/>
        </authorList>
    </citation>
    <scope>NUCLEOTIDE SEQUENCE</scope>
</reference>
<name>A0A6J5N5R8_9CAUD</name>
<accession>A0A6J5N5R8</accession>
<dbReference type="EMBL" id="LR796620">
    <property type="protein sequence ID" value="CAB4154439.1"/>
    <property type="molecule type" value="Genomic_DNA"/>
</dbReference>
<sequence>MTHSDTDTRSQQYCQLQQYLLAANQIAACMNLTFDSTIEFLLDEARNTLDQETAQ</sequence>
<evidence type="ECO:0000313" key="1">
    <source>
        <dbReference type="EMBL" id="CAB4154439.1"/>
    </source>
</evidence>